<dbReference type="Gene3D" id="3.20.20.100">
    <property type="entry name" value="NADP-dependent oxidoreductase domain"/>
    <property type="match status" value="1"/>
</dbReference>
<feature type="domain" description="NADP-dependent oxidoreductase" evidence="3">
    <location>
        <begin position="17"/>
        <end position="312"/>
    </location>
</feature>
<dbReference type="PANTHER" id="PTHR43364:SF4">
    <property type="entry name" value="NAD(P)-LINKED OXIDOREDUCTASE SUPERFAMILY PROTEIN"/>
    <property type="match status" value="1"/>
</dbReference>
<dbReference type="EMBL" id="FNBI01000016">
    <property type="protein sequence ID" value="SDG15343.1"/>
    <property type="molecule type" value="Genomic_DNA"/>
</dbReference>
<keyword evidence="6" id="KW-1185">Reference proteome</keyword>
<dbReference type="Proteomes" id="UP000436801">
    <property type="component" value="Unassembled WGS sequence"/>
</dbReference>
<dbReference type="SUPFAM" id="SSF51430">
    <property type="entry name" value="NAD(P)-linked oxidoreductase"/>
    <property type="match status" value="1"/>
</dbReference>
<reference evidence="5 6" key="1">
    <citation type="submission" date="2016-10" db="EMBL/GenBank/DDBJ databases">
        <authorList>
            <person name="Varghese N."/>
            <person name="Submissions S."/>
        </authorList>
    </citation>
    <scope>NUCLEOTIDE SEQUENCE [LARGE SCALE GENOMIC DNA]</scope>
    <source>
        <strain evidence="5 6">S7-754</strain>
    </source>
</reference>
<dbReference type="RefSeq" id="WP_149683588.1">
    <property type="nucleotide sequence ID" value="NZ_FNBI01000016.1"/>
</dbReference>
<dbReference type="InterPro" id="IPR050523">
    <property type="entry name" value="AKR_Detox_Biosynth"/>
</dbReference>
<dbReference type="PANTHER" id="PTHR43364">
    <property type="entry name" value="NADH-SPECIFIC METHYLGLYOXAL REDUCTASE-RELATED"/>
    <property type="match status" value="1"/>
</dbReference>
<protein>
    <submittedName>
        <fullName evidence="4">Aldo/keto reductase</fullName>
    </submittedName>
    <submittedName>
        <fullName evidence="5">Predicted oxidoreductase</fullName>
    </submittedName>
</protein>
<evidence type="ECO:0000313" key="6">
    <source>
        <dbReference type="Proteomes" id="UP000323502"/>
    </source>
</evidence>
<dbReference type="OrthoDB" id="7181835at2"/>
<dbReference type="PRINTS" id="PR00069">
    <property type="entry name" value="ALDKETRDTASE"/>
</dbReference>
<dbReference type="AlphaFoldDB" id="A0A1G7RWZ3"/>
<dbReference type="EMBL" id="WSUT01000005">
    <property type="protein sequence ID" value="MWC43839.1"/>
    <property type="molecule type" value="Genomic_DNA"/>
</dbReference>
<dbReference type="InterPro" id="IPR020471">
    <property type="entry name" value="AKR"/>
</dbReference>
<evidence type="ECO:0000313" key="4">
    <source>
        <dbReference type="EMBL" id="MWC43839.1"/>
    </source>
</evidence>
<gene>
    <name evidence="4" type="ORF">GQR91_09260</name>
    <name evidence="5" type="ORF">SAMN05216557_1163</name>
</gene>
<dbReference type="InterPro" id="IPR023210">
    <property type="entry name" value="NADP_OxRdtase_dom"/>
</dbReference>
<dbReference type="InterPro" id="IPR036812">
    <property type="entry name" value="NAD(P)_OxRdtase_dom_sf"/>
</dbReference>
<organism evidence="5 6">
    <name type="scientific">Sphingomonas carotinifaciens</name>
    <dbReference type="NCBI Taxonomy" id="1166323"/>
    <lineage>
        <taxon>Bacteria</taxon>
        <taxon>Pseudomonadati</taxon>
        <taxon>Pseudomonadota</taxon>
        <taxon>Alphaproteobacteria</taxon>
        <taxon>Sphingomonadales</taxon>
        <taxon>Sphingomonadaceae</taxon>
        <taxon>Sphingomonas</taxon>
    </lineage>
</organism>
<dbReference type="GO" id="GO:0016491">
    <property type="term" value="F:oxidoreductase activity"/>
    <property type="evidence" value="ECO:0007669"/>
    <property type="project" value="UniProtKB-KW"/>
</dbReference>
<dbReference type="GO" id="GO:0005829">
    <property type="term" value="C:cytosol"/>
    <property type="evidence" value="ECO:0007669"/>
    <property type="project" value="TreeGrafter"/>
</dbReference>
<proteinExistence type="predicted"/>
<evidence type="ECO:0000256" key="2">
    <source>
        <dbReference type="SAM" id="MobiDB-lite"/>
    </source>
</evidence>
<dbReference type="Proteomes" id="UP000323502">
    <property type="component" value="Unassembled WGS sequence"/>
</dbReference>
<evidence type="ECO:0000313" key="5">
    <source>
        <dbReference type="EMBL" id="SDG15343.1"/>
    </source>
</evidence>
<dbReference type="FunFam" id="3.20.20.100:FF:000004">
    <property type="entry name" value="Oxidoreductase, aldo/keto reductase"/>
    <property type="match status" value="1"/>
</dbReference>
<reference evidence="4 7" key="2">
    <citation type="submission" date="2019-12" db="EMBL/GenBank/DDBJ databases">
        <authorList>
            <person name="Zheng J."/>
        </authorList>
    </citation>
    <scope>NUCLEOTIDE SEQUENCE [LARGE SCALE GENOMIC DNA]</scope>
    <source>
        <strain evidence="4 7">DSM 27347</strain>
    </source>
</reference>
<evidence type="ECO:0000313" key="7">
    <source>
        <dbReference type="Proteomes" id="UP000436801"/>
    </source>
</evidence>
<name>A0A1G7RWZ3_9SPHN</name>
<dbReference type="Pfam" id="PF00248">
    <property type="entry name" value="Aldo_ket_red"/>
    <property type="match status" value="1"/>
</dbReference>
<evidence type="ECO:0000256" key="1">
    <source>
        <dbReference type="ARBA" id="ARBA00023002"/>
    </source>
</evidence>
<feature type="region of interest" description="Disordered" evidence="2">
    <location>
        <begin position="320"/>
        <end position="340"/>
    </location>
</feature>
<keyword evidence="1" id="KW-0560">Oxidoreductase</keyword>
<accession>A0A1G7RWZ3</accession>
<sequence>MTITYRYLGRSGIKVSPLTLGTMMFGGQTDEATSHRIIDKALDQGINFIDTADVYNGGESEAVVGRGIRARRGEWVLATKFSNPMGPGPNGGGQSRKWIITSVENSLRRLGTDHIDLLYFHRAVFDAPLGEAVRAIGDLIAQGKLRYFGVSNFRAWRIAEVSHLADQFGIDRPIASQPLYNIFNRVAEVEQLPAADYYGLGTVSYSPLARGVLTGKYDPNQAPPADTRAGRGDKRILETEWRAESVELAARIAAHARERGIEPTAFAIAWVLSNKLVTSTITGPRTEAHWDSYVRALDVTLTGEDEAFIDSLVTTGHASTHGFNDPAHPVEGRMAAHRAD</sequence>
<evidence type="ECO:0000259" key="3">
    <source>
        <dbReference type="Pfam" id="PF00248"/>
    </source>
</evidence>